<name>A0ABU8IAK2_9SPHI</name>
<dbReference type="Gene3D" id="3.40.50.10490">
    <property type="entry name" value="Glucose-6-phosphate isomerase like protein, domain 1"/>
    <property type="match status" value="1"/>
</dbReference>
<dbReference type="CDD" id="cd04604">
    <property type="entry name" value="CBS_pair_SIS_assoc"/>
    <property type="match status" value="1"/>
</dbReference>
<dbReference type="InterPro" id="IPR000644">
    <property type="entry name" value="CBS_dom"/>
</dbReference>
<dbReference type="PROSITE" id="PS51371">
    <property type="entry name" value="CBS"/>
    <property type="match status" value="1"/>
</dbReference>
<dbReference type="CDD" id="cd05014">
    <property type="entry name" value="SIS_Kpsf"/>
    <property type="match status" value="1"/>
</dbReference>
<keyword evidence="8" id="KW-0413">Isomerase</keyword>
<protein>
    <submittedName>
        <fullName evidence="8">KpsF/GutQ family sugar-phosphate isomerase</fullName>
    </submittedName>
</protein>
<dbReference type="InterPro" id="IPR046342">
    <property type="entry name" value="CBS_dom_sf"/>
</dbReference>
<evidence type="ECO:0000256" key="4">
    <source>
        <dbReference type="PIRNR" id="PIRNR004692"/>
    </source>
</evidence>
<dbReference type="InterPro" id="IPR035474">
    <property type="entry name" value="SIS_Kpsf"/>
</dbReference>
<dbReference type="InterPro" id="IPR001347">
    <property type="entry name" value="SIS_dom"/>
</dbReference>
<sequence>MKNNIDIKMLAKETFELEASNVLALSEKIDEDFVRVVEAILGLNGRVIITGIGKSAIIAQKIVATLNSTGTPSIFMHAADAIHGDLGIIQANDLIIAISKSGNTPEIKVLIPFLKQTGNTLVAIVGNRQSYLADQADYILDTTITREACPNNLAPTTSTTVQLAMGDALAVCLQTMRQFSDQDFAKYHPGGALGKQLYLKVGDLSDNNGLPHVEPETDIRTVLISITKFRLGATVVEQEDEILGIITDGDIRRMLEKHEDVSGLKAMDIMSKGPKTIEKSELAVNALHTMRQNSISQLVVVDQGKYAGIVHIQDILKEGII</sequence>
<dbReference type="EMBL" id="JAYLLN010000047">
    <property type="protein sequence ID" value="MEI5986205.1"/>
    <property type="molecule type" value="Genomic_DNA"/>
</dbReference>
<dbReference type="NCBIfam" id="TIGR00393">
    <property type="entry name" value="kpsF"/>
    <property type="match status" value="1"/>
</dbReference>
<dbReference type="Proteomes" id="UP001363035">
    <property type="component" value="Unassembled WGS sequence"/>
</dbReference>
<dbReference type="GO" id="GO:0016853">
    <property type="term" value="F:isomerase activity"/>
    <property type="evidence" value="ECO:0007669"/>
    <property type="project" value="UniProtKB-KW"/>
</dbReference>
<keyword evidence="9" id="KW-1185">Reference proteome</keyword>
<dbReference type="PROSITE" id="PS51464">
    <property type="entry name" value="SIS"/>
    <property type="match status" value="1"/>
</dbReference>
<evidence type="ECO:0000259" key="7">
    <source>
        <dbReference type="PROSITE" id="PS51464"/>
    </source>
</evidence>
<dbReference type="Gene3D" id="3.10.580.10">
    <property type="entry name" value="CBS-domain"/>
    <property type="match status" value="1"/>
</dbReference>
<feature type="domain" description="SIS" evidence="7">
    <location>
        <begin position="36"/>
        <end position="179"/>
    </location>
</feature>
<dbReference type="InterPro" id="IPR004800">
    <property type="entry name" value="KdsD/KpsF-type"/>
</dbReference>
<keyword evidence="3 5" id="KW-0129">CBS domain</keyword>
<dbReference type="Pfam" id="PF00571">
    <property type="entry name" value="CBS"/>
    <property type="match status" value="2"/>
</dbReference>
<gene>
    <name evidence="8" type="ORF">VJ786_14975</name>
</gene>
<comment type="similarity">
    <text evidence="1 4">Belongs to the SIS family. GutQ/KpsF subfamily.</text>
</comment>
<reference evidence="8 9" key="1">
    <citation type="submission" date="2024-01" db="EMBL/GenBank/DDBJ databases">
        <title>Sphingobacterium tenebrionis sp. nov., a novel endophyte isolated from tenebrio molitor intestines.</title>
        <authorList>
            <person name="Zhang C."/>
        </authorList>
    </citation>
    <scope>NUCLEOTIDE SEQUENCE [LARGE SCALE GENOMIC DNA]</scope>
    <source>
        <strain evidence="8 9">PU5-4</strain>
    </source>
</reference>
<comment type="caution">
    <text evidence="8">The sequence shown here is derived from an EMBL/GenBank/DDBJ whole genome shotgun (WGS) entry which is preliminary data.</text>
</comment>
<dbReference type="RefSeq" id="WP_134776430.1">
    <property type="nucleotide sequence ID" value="NZ_JAYLLN010000047.1"/>
</dbReference>
<evidence type="ECO:0000313" key="9">
    <source>
        <dbReference type="Proteomes" id="UP001363035"/>
    </source>
</evidence>
<evidence type="ECO:0000256" key="2">
    <source>
        <dbReference type="ARBA" id="ARBA00022737"/>
    </source>
</evidence>
<proteinExistence type="inferred from homology"/>
<dbReference type="PANTHER" id="PTHR42745">
    <property type="match status" value="1"/>
</dbReference>
<dbReference type="SMART" id="SM00116">
    <property type="entry name" value="CBS"/>
    <property type="match status" value="2"/>
</dbReference>
<dbReference type="PIRSF" id="PIRSF004692">
    <property type="entry name" value="KdsD_KpsF"/>
    <property type="match status" value="1"/>
</dbReference>
<dbReference type="SUPFAM" id="SSF53697">
    <property type="entry name" value="SIS domain"/>
    <property type="match status" value="1"/>
</dbReference>
<dbReference type="InterPro" id="IPR046348">
    <property type="entry name" value="SIS_dom_sf"/>
</dbReference>
<evidence type="ECO:0000313" key="8">
    <source>
        <dbReference type="EMBL" id="MEI5986205.1"/>
    </source>
</evidence>
<evidence type="ECO:0000256" key="1">
    <source>
        <dbReference type="ARBA" id="ARBA00008165"/>
    </source>
</evidence>
<evidence type="ECO:0000256" key="3">
    <source>
        <dbReference type="ARBA" id="ARBA00023122"/>
    </source>
</evidence>
<feature type="domain" description="CBS" evidence="6">
    <location>
        <begin position="270"/>
        <end position="321"/>
    </location>
</feature>
<dbReference type="InterPro" id="IPR050986">
    <property type="entry name" value="GutQ/KpsF_isomerases"/>
</dbReference>
<evidence type="ECO:0000259" key="6">
    <source>
        <dbReference type="PROSITE" id="PS51371"/>
    </source>
</evidence>
<keyword evidence="2" id="KW-0677">Repeat</keyword>
<evidence type="ECO:0000256" key="5">
    <source>
        <dbReference type="PROSITE-ProRule" id="PRU00703"/>
    </source>
</evidence>
<accession>A0ABU8IAK2</accession>
<dbReference type="Pfam" id="PF01380">
    <property type="entry name" value="SIS"/>
    <property type="match status" value="1"/>
</dbReference>
<organism evidence="8 9">
    <name type="scientific">Sphingobacterium tenebrionis</name>
    <dbReference type="NCBI Taxonomy" id="3111775"/>
    <lineage>
        <taxon>Bacteria</taxon>
        <taxon>Pseudomonadati</taxon>
        <taxon>Bacteroidota</taxon>
        <taxon>Sphingobacteriia</taxon>
        <taxon>Sphingobacteriales</taxon>
        <taxon>Sphingobacteriaceae</taxon>
        <taxon>Sphingobacterium</taxon>
    </lineage>
</organism>
<dbReference type="PANTHER" id="PTHR42745:SF1">
    <property type="entry name" value="ARABINOSE 5-PHOSPHATE ISOMERASE KDSD"/>
    <property type="match status" value="1"/>
</dbReference>